<comment type="subcellular location">
    <subcellularLocation>
        <location evidence="1">Nucleus</location>
    </subcellularLocation>
</comment>
<dbReference type="GO" id="GO:0031507">
    <property type="term" value="P:heterochromatin formation"/>
    <property type="evidence" value="ECO:0007669"/>
    <property type="project" value="InterPro"/>
</dbReference>
<dbReference type="PROSITE" id="PS00598">
    <property type="entry name" value="CHROMO_1"/>
    <property type="match status" value="1"/>
</dbReference>
<evidence type="ECO:0000256" key="2">
    <source>
        <dbReference type="ARBA" id="ARBA00023242"/>
    </source>
</evidence>
<gene>
    <name evidence="6" type="primary">LOC111016122</name>
</gene>
<evidence type="ECO:0000256" key="1">
    <source>
        <dbReference type="ARBA" id="ARBA00004123"/>
    </source>
</evidence>
<dbReference type="GO" id="GO:0005634">
    <property type="term" value="C:nucleus"/>
    <property type="evidence" value="ECO:0007669"/>
    <property type="project" value="UniProtKB-SubCell"/>
</dbReference>
<dbReference type="OrthoDB" id="1918685at2759"/>
<dbReference type="InterPro" id="IPR016197">
    <property type="entry name" value="Chromo-like_dom_sf"/>
</dbReference>
<dbReference type="GeneID" id="111016122"/>
<keyword evidence="2" id="KW-0539">Nucleus</keyword>
<evidence type="ECO:0000256" key="3">
    <source>
        <dbReference type="SAM" id="MobiDB-lite"/>
    </source>
</evidence>
<organism evidence="5 6">
    <name type="scientific">Momordica charantia</name>
    <name type="common">Bitter gourd</name>
    <name type="synonym">Balsam pear</name>
    <dbReference type="NCBI Taxonomy" id="3673"/>
    <lineage>
        <taxon>Eukaryota</taxon>
        <taxon>Viridiplantae</taxon>
        <taxon>Streptophyta</taxon>
        <taxon>Embryophyta</taxon>
        <taxon>Tracheophyta</taxon>
        <taxon>Spermatophyta</taxon>
        <taxon>Magnoliopsida</taxon>
        <taxon>eudicotyledons</taxon>
        <taxon>Gunneridae</taxon>
        <taxon>Pentapetalae</taxon>
        <taxon>rosids</taxon>
        <taxon>fabids</taxon>
        <taxon>Cucurbitales</taxon>
        <taxon>Cucurbitaceae</taxon>
        <taxon>Momordiceae</taxon>
        <taxon>Momordica</taxon>
    </lineage>
</organism>
<dbReference type="PANTHER" id="PTHR47240">
    <property type="entry name" value="CHROMO DOMAIN-CONTAINING PROTEIN LHP1"/>
    <property type="match status" value="1"/>
</dbReference>
<protein>
    <submittedName>
        <fullName evidence="6">Chromo domain protein LHP1-like</fullName>
    </submittedName>
</protein>
<dbReference type="InterPro" id="IPR044251">
    <property type="entry name" value="LHP1-like"/>
</dbReference>
<dbReference type="PANTHER" id="PTHR47240:SF2">
    <property type="entry name" value="CHROMO DOMAIN-CONTAINING PROTEIN LHP1"/>
    <property type="match status" value="1"/>
</dbReference>
<dbReference type="KEGG" id="mcha:111016122"/>
<proteinExistence type="predicted"/>
<dbReference type="RefSeq" id="XP_022147101.1">
    <property type="nucleotide sequence ID" value="XM_022291409.1"/>
</dbReference>
<dbReference type="InterPro" id="IPR000953">
    <property type="entry name" value="Chromo/chromo_shadow_dom"/>
</dbReference>
<dbReference type="PRINTS" id="PR00504">
    <property type="entry name" value="CHROMODOMAIN"/>
</dbReference>
<feature type="compositionally biased region" description="Basic and acidic residues" evidence="3">
    <location>
        <begin position="225"/>
        <end position="234"/>
    </location>
</feature>
<dbReference type="CDD" id="cd00024">
    <property type="entry name" value="CD_CSD"/>
    <property type="match status" value="1"/>
</dbReference>
<feature type="domain" description="Chromo" evidence="4">
    <location>
        <begin position="79"/>
        <end position="138"/>
    </location>
</feature>
<reference evidence="6" key="1">
    <citation type="submission" date="2025-08" db="UniProtKB">
        <authorList>
            <consortium name="RefSeq"/>
        </authorList>
    </citation>
    <scope>IDENTIFICATION</scope>
    <source>
        <strain evidence="6">OHB3-1</strain>
    </source>
</reference>
<dbReference type="InterPro" id="IPR023780">
    <property type="entry name" value="Chromo_domain"/>
</dbReference>
<dbReference type="Gene3D" id="2.40.50.40">
    <property type="match status" value="1"/>
</dbReference>
<evidence type="ECO:0000259" key="4">
    <source>
        <dbReference type="PROSITE" id="PS50013"/>
    </source>
</evidence>
<dbReference type="AlphaFoldDB" id="A0A6J1D1C0"/>
<accession>A0A6J1D1C0</accession>
<evidence type="ECO:0000313" key="5">
    <source>
        <dbReference type="Proteomes" id="UP000504603"/>
    </source>
</evidence>
<dbReference type="PROSITE" id="PS50013">
    <property type="entry name" value="CHROMO_2"/>
    <property type="match status" value="1"/>
</dbReference>
<feature type="region of interest" description="Disordered" evidence="3">
    <location>
        <begin position="130"/>
        <end position="156"/>
    </location>
</feature>
<dbReference type="InterPro" id="IPR017984">
    <property type="entry name" value="Chromo_dom_subgr"/>
</dbReference>
<dbReference type="InterPro" id="IPR008251">
    <property type="entry name" value="Chromo_shadow_dom"/>
</dbReference>
<dbReference type="InterPro" id="IPR023779">
    <property type="entry name" value="Chromodomain_CS"/>
</dbReference>
<feature type="compositionally biased region" description="Polar residues" evidence="3">
    <location>
        <begin position="210"/>
        <end position="220"/>
    </location>
</feature>
<dbReference type="Pfam" id="PF00385">
    <property type="entry name" value="Chromo"/>
    <property type="match status" value="1"/>
</dbReference>
<dbReference type="Proteomes" id="UP000504603">
    <property type="component" value="Unplaced"/>
</dbReference>
<dbReference type="SUPFAM" id="SSF54160">
    <property type="entry name" value="Chromo domain-like"/>
    <property type="match status" value="1"/>
</dbReference>
<name>A0A6J1D1C0_MOMCH</name>
<dbReference type="SMART" id="SM00298">
    <property type="entry name" value="CHROMO"/>
    <property type="match status" value="1"/>
</dbReference>
<sequence>MGRGKKKVVGSSDSEALALALPVLGFTDSTHGNGNGDSAPSNCDNNGNASVQNSSVQTPQVTQVGEDTSEQPKLDEGFFEIESIRRKRVRKGQLQYLVKWHGWPETANTWEPSENLQSCSEFIDEFEESLQSGKQRRRKRKNGDSQNRPKKEKRREILAVDNVTDVDISMVDDRLSSAPLNIKIPFDLPTPQVPVDFTHEGEFGSHLNDTKTNGTVNVKNGTMDGKSDGRRKKDEYDLQLSELKAEISANMVNSDENAEASKDVSLVNDLSKADCMVGSTQGSHCIGAKRRKSSRVKRFTKDAALSEDSEQGLEQNAVTASIEPTDPNKQLALENSSLSGHSRNVAAITRIIKPIGYSVSVSNNIQDVLVTFLVVRSDGKEVTVNNKFLKDNNPLLLINYYEQHLRYDPTS</sequence>
<feature type="region of interest" description="Disordered" evidence="3">
    <location>
        <begin position="204"/>
        <end position="234"/>
    </location>
</feature>
<keyword evidence="5" id="KW-1185">Reference proteome</keyword>
<dbReference type="GO" id="GO:0000792">
    <property type="term" value="C:heterochromatin"/>
    <property type="evidence" value="ECO:0007669"/>
    <property type="project" value="UniProtKB-ARBA"/>
</dbReference>
<feature type="compositionally biased region" description="Polar residues" evidence="3">
    <location>
        <begin position="27"/>
        <end position="66"/>
    </location>
</feature>
<dbReference type="SMART" id="SM00300">
    <property type="entry name" value="ChSh"/>
    <property type="match status" value="1"/>
</dbReference>
<evidence type="ECO:0000313" key="6">
    <source>
        <dbReference type="RefSeq" id="XP_022147101.1"/>
    </source>
</evidence>
<feature type="region of interest" description="Disordered" evidence="3">
    <location>
        <begin position="26"/>
        <end position="74"/>
    </location>
</feature>